<keyword evidence="2" id="KW-1133">Transmembrane helix</keyword>
<accession>A0A8J8NP43</accession>
<feature type="transmembrane region" description="Helical" evidence="2">
    <location>
        <begin position="31"/>
        <end position="57"/>
    </location>
</feature>
<dbReference type="EMBL" id="RRYP01010307">
    <property type="protein sequence ID" value="TNV78463.1"/>
    <property type="molecule type" value="Genomic_DNA"/>
</dbReference>
<sequence>MMKGLSLSLIQYSLGIYRPMLYYKGQSRYGSLLSVIFSFVFGLIFLIGTLAILLDIFRKAHYNKNQKVVKFSEVPELADLNLPEAVDIMKLQFLISINGTLPKANCSDFFLLISQVQFEETDVEPQTLIAMPFNNSMLSGKDSNLTMFDCEANPSGYPLFQDYLKNNASDDLALYFSEENFTKIPCLDLLFGIASFQTEVEMTSFKIGFHTKSLLEGGLVVGDDIIKQVVPQQGKFTSKEFLYVFWQMEFSELSTSTGIMGETLSFMGLGNAFQKIFYMASDEIEHYQWSIDTEKFPDSHMLIMSAFCFKTRVLQTAAAPDSIFKGLAQIGGLLGLMRLFRFLSNYQERKFERELQQDLDIKKDDEIKVESQERLLAIQTDSRIKEEGGDEGEKIINIKDFYSYETFKAMHESIQEMKAKILELETKVKSLEGNK</sequence>
<evidence type="ECO:0000256" key="1">
    <source>
        <dbReference type="SAM" id="Coils"/>
    </source>
</evidence>
<organism evidence="3 4">
    <name type="scientific">Halteria grandinella</name>
    <dbReference type="NCBI Taxonomy" id="5974"/>
    <lineage>
        <taxon>Eukaryota</taxon>
        <taxon>Sar</taxon>
        <taxon>Alveolata</taxon>
        <taxon>Ciliophora</taxon>
        <taxon>Intramacronucleata</taxon>
        <taxon>Spirotrichea</taxon>
        <taxon>Stichotrichia</taxon>
        <taxon>Sporadotrichida</taxon>
        <taxon>Halteriidae</taxon>
        <taxon>Halteria</taxon>
    </lineage>
</organism>
<dbReference type="AlphaFoldDB" id="A0A8J8NP43"/>
<name>A0A8J8NP43_HALGN</name>
<protein>
    <recommendedName>
        <fullName evidence="5">Transmembrane protein</fullName>
    </recommendedName>
</protein>
<feature type="coiled-coil region" evidence="1">
    <location>
        <begin position="407"/>
        <end position="434"/>
    </location>
</feature>
<evidence type="ECO:0000313" key="3">
    <source>
        <dbReference type="EMBL" id="TNV78463.1"/>
    </source>
</evidence>
<evidence type="ECO:0000256" key="2">
    <source>
        <dbReference type="SAM" id="Phobius"/>
    </source>
</evidence>
<keyword evidence="2" id="KW-0472">Membrane</keyword>
<comment type="caution">
    <text evidence="3">The sequence shown here is derived from an EMBL/GenBank/DDBJ whole genome shotgun (WGS) entry which is preliminary data.</text>
</comment>
<dbReference type="Proteomes" id="UP000785679">
    <property type="component" value="Unassembled WGS sequence"/>
</dbReference>
<proteinExistence type="predicted"/>
<reference evidence="3" key="1">
    <citation type="submission" date="2019-06" db="EMBL/GenBank/DDBJ databases">
        <authorList>
            <person name="Zheng W."/>
        </authorList>
    </citation>
    <scope>NUCLEOTIDE SEQUENCE</scope>
    <source>
        <strain evidence="3">QDHG01</strain>
    </source>
</reference>
<keyword evidence="4" id="KW-1185">Reference proteome</keyword>
<keyword evidence="1" id="KW-0175">Coiled coil</keyword>
<evidence type="ECO:0008006" key="5">
    <source>
        <dbReference type="Google" id="ProtNLM"/>
    </source>
</evidence>
<evidence type="ECO:0000313" key="4">
    <source>
        <dbReference type="Proteomes" id="UP000785679"/>
    </source>
</evidence>
<keyword evidence="2" id="KW-0812">Transmembrane</keyword>
<gene>
    <name evidence="3" type="ORF">FGO68_gene3009</name>
</gene>